<name>A0A7X4HAJ3_9BURK</name>
<dbReference type="Gene3D" id="1.25.40.10">
    <property type="entry name" value="Tetratricopeptide repeat domain"/>
    <property type="match status" value="1"/>
</dbReference>
<dbReference type="Proteomes" id="UP000450676">
    <property type="component" value="Unassembled WGS sequence"/>
</dbReference>
<dbReference type="InterPro" id="IPR011990">
    <property type="entry name" value="TPR-like_helical_dom_sf"/>
</dbReference>
<gene>
    <name evidence="3" type="ORF">GTP77_10015</name>
</gene>
<dbReference type="SUPFAM" id="SSF48452">
    <property type="entry name" value="TPR-like"/>
    <property type="match status" value="1"/>
</dbReference>
<comment type="caution">
    <text evidence="3">The sequence shown here is derived from an EMBL/GenBank/DDBJ whole genome shotgun (WGS) entry which is preliminary data.</text>
</comment>
<dbReference type="RefSeq" id="WP_161072018.1">
    <property type="nucleotide sequence ID" value="NZ_CP086370.1"/>
</dbReference>
<accession>A0A7X4HAJ3</accession>
<dbReference type="AlphaFoldDB" id="A0A7X4HAJ3"/>
<organism evidence="3 4">
    <name type="scientific">Pseudoduganella aquatica</name>
    <dbReference type="NCBI Taxonomy" id="2660641"/>
    <lineage>
        <taxon>Bacteria</taxon>
        <taxon>Pseudomonadati</taxon>
        <taxon>Pseudomonadota</taxon>
        <taxon>Betaproteobacteria</taxon>
        <taxon>Burkholderiales</taxon>
        <taxon>Oxalobacteraceae</taxon>
        <taxon>Telluria group</taxon>
        <taxon>Pseudoduganella</taxon>
    </lineage>
</organism>
<evidence type="ECO:0008006" key="5">
    <source>
        <dbReference type="Google" id="ProtNLM"/>
    </source>
</evidence>
<feature type="region of interest" description="Disordered" evidence="1">
    <location>
        <begin position="165"/>
        <end position="192"/>
    </location>
</feature>
<evidence type="ECO:0000313" key="4">
    <source>
        <dbReference type="Proteomes" id="UP000450676"/>
    </source>
</evidence>
<proteinExistence type="predicted"/>
<evidence type="ECO:0000256" key="1">
    <source>
        <dbReference type="SAM" id="MobiDB-lite"/>
    </source>
</evidence>
<keyword evidence="2" id="KW-0732">Signal</keyword>
<protein>
    <recommendedName>
        <fullName evidence="5">Tetratricopeptide repeat protein</fullName>
    </recommendedName>
</protein>
<feature type="chain" id="PRO_5031155359" description="Tetratricopeptide repeat protein" evidence="2">
    <location>
        <begin position="22"/>
        <end position="192"/>
    </location>
</feature>
<dbReference type="EMBL" id="WWCU01000008">
    <property type="protein sequence ID" value="MYN07679.1"/>
    <property type="molecule type" value="Genomic_DNA"/>
</dbReference>
<keyword evidence="4" id="KW-1185">Reference proteome</keyword>
<evidence type="ECO:0000313" key="3">
    <source>
        <dbReference type="EMBL" id="MYN07679.1"/>
    </source>
</evidence>
<sequence>MMKLGTSIPGLACALLLSACATDAPLLRPEKSSVVTLDSALAEANRLAAGGQQDKAVTLLRSAAGSYPADKAPWLAMAQMKFDRASYGEAILHAQEALQRDPSDQVGNSIIAVSGLRLSTRALADLSQQNNLSGSLRTEAQDLARVLRTSLGEDVLVPPPAVARKAPLAPAKRMAPVKPGAASSADPFGAIR</sequence>
<feature type="signal peptide" evidence="2">
    <location>
        <begin position="1"/>
        <end position="21"/>
    </location>
</feature>
<reference evidence="3 4" key="1">
    <citation type="submission" date="2019-12" db="EMBL/GenBank/DDBJ databases">
        <title>Novel species isolated from a subtropical stream in China.</title>
        <authorList>
            <person name="Lu H."/>
        </authorList>
    </citation>
    <scope>NUCLEOTIDE SEQUENCE [LARGE SCALE GENOMIC DNA]</scope>
    <source>
        <strain evidence="3 4">FT127W</strain>
    </source>
</reference>
<dbReference type="PROSITE" id="PS51257">
    <property type="entry name" value="PROKAR_LIPOPROTEIN"/>
    <property type="match status" value="1"/>
</dbReference>
<evidence type="ECO:0000256" key="2">
    <source>
        <dbReference type="SAM" id="SignalP"/>
    </source>
</evidence>